<feature type="domain" description="C2H2-type" evidence="10">
    <location>
        <begin position="623"/>
        <end position="650"/>
    </location>
</feature>
<dbReference type="PROSITE" id="PS50157">
    <property type="entry name" value="ZINC_FINGER_C2H2_2"/>
    <property type="match status" value="5"/>
</dbReference>
<keyword evidence="6" id="KW-0539">Nucleus</keyword>
<dbReference type="GO" id="GO:0005634">
    <property type="term" value="C:nucleus"/>
    <property type="evidence" value="ECO:0007669"/>
    <property type="project" value="UniProtKB-SubCell"/>
</dbReference>
<name>A0A336MK20_CULSO</name>
<evidence type="ECO:0000256" key="1">
    <source>
        <dbReference type="ARBA" id="ARBA00004123"/>
    </source>
</evidence>
<dbReference type="InterPro" id="IPR013087">
    <property type="entry name" value="Znf_C2H2_type"/>
</dbReference>
<dbReference type="PROSITE" id="PS00028">
    <property type="entry name" value="ZINC_FINGER_C2H2_1"/>
    <property type="match status" value="5"/>
</dbReference>
<dbReference type="InterPro" id="IPR012934">
    <property type="entry name" value="Znf_AD"/>
</dbReference>
<keyword evidence="3" id="KW-0677">Repeat</keyword>
<feature type="binding site" evidence="8">
    <location>
        <position position="48"/>
    </location>
    <ligand>
        <name>Zn(2+)</name>
        <dbReference type="ChEBI" id="CHEBI:29105"/>
    </ligand>
</feature>
<dbReference type="FunFam" id="3.30.160.60:FF:000870">
    <property type="entry name" value="zinc finger protein 197 isoform X1"/>
    <property type="match status" value="1"/>
</dbReference>
<feature type="domain" description="C2H2-type" evidence="10">
    <location>
        <begin position="565"/>
        <end position="587"/>
    </location>
</feature>
<dbReference type="PANTHER" id="PTHR24379:SF127">
    <property type="entry name" value="BLOODY FINGERS-RELATED"/>
    <property type="match status" value="1"/>
</dbReference>
<dbReference type="PANTHER" id="PTHR24379">
    <property type="entry name" value="KRAB AND ZINC FINGER DOMAIN-CONTAINING"/>
    <property type="match status" value="1"/>
</dbReference>
<keyword evidence="2 8" id="KW-0479">Metal-binding</keyword>
<dbReference type="OMA" id="HIEISHM"/>
<feature type="compositionally biased region" description="Polar residues" evidence="9">
    <location>
        <begin position="116"/>
        <end position="127"/>
    </location>
</feature>
<feature type="domain" description="ZAD" evidence="11">
    <location>
        <begin position="7"/>
        <end position="75"/>
    </location>
</feature>
<dbReference type="SUPFAM" id="SSF57667">
    <property type="entry name" value="beta-beta-alpha zinc fingers"/>
    <property type="match status" value="4"/>
</dbReference>
<dbReference type="Gene3D" id="3.30.160.60">
    <property type="entry name" value="Classic Zinc Finger"/>
    <property type="match status" value="4"/>
</dbReference>
<evidence type="ECO:0000256" key="9">
    <source>
        <dbReference type="SAM" id="MobiDB-lite"/>
    </source>
</evidence>
<evidence type="ECO:0000256" key="5">
    <source>
        <dbReference type="ARBA" id="ARBA00022833"/>
    </source>
</evidence>
<dbReference type="AlphaFoldDB" id="A0A336MK20"/>
<keyword evidence="5 8" id="KW-0862">Zinc</keyword>
<feature type="binding site" evidence="8">
    <location>
        <position position="51"/>
    </location>
    <ligand>
        <name>Zn(2+)</name>
        <dbReference type="ChEBI" id="CHEBI:29105"/>
    </ligand>
</feature>
<reference evidence="12" key="1">
    <citation type="submission" date="2018-07" db="EMBL/GenBank/DDBJ databases">
        <authorList>
            <person name="Quirk P.G."/>
            <person name="Krulwich T.A."/>
        </authorList>
    </citation>
    <scope>NUCLEOTIDE SEQUENCE</scope>
</reference>
<evidence type="ECO:0000259" key="10">
    <source>
        <dbReference type="PROSITE" id="PS50157"/>
    </source>
</evidence>
<keyword evidence="4 7" id="KW-0863">Zinc-finger</keyword>
<evidence type="ECO:0000313" key="12">
    <source>
        <dbReference type="EMBL" id="SSX30290.1"/>
    </source>
</evidence>
<dbReference type="EMBL" id="UFQT01001380">
    <property type="protein sequence ID" value="SSX30290.1"/>
    <property type="molecule type" value="Genomic_DNA"/>
</dbReference>
<dbReference type="GO" id="GO:0008270">
    <property type="term" value="F:zinc ion binding"/>
    <property type="evidence" value="ECO:0007669"/>
    <property type="project" value="UniProtKB-UniRule"/>
</dbReference>
<evidence type="ECO:0000256" key="4">
    <source>
        <dbReference type="ARBA" id="ARBA00022771"/>
    </source>
</evidence>
<sequence>MSVLTDINCRICFIMCGKTAKDASEISDLYFNVTGYTIYTTDIPKKVCEECLEQLMTVQEFKGICESSEKYLEQQRQEKAKEKPQINPEEVVTSELNENLVKSIKTEPDDPLQVTEEPSSYQETPSSHQEEPSAIQEESSVAPLTFEEYLDYEHQLKSMKKRKVKASAPLKQKSFTLNKWNFNLLLNYFKISGRIPSKYDIMVLEYDEQIKNEFPLPKNYDSHKYEETSMENNIITCTYCPYKSGGSKAENLMATHWNSNKETHNLFKCYKANHKILLPCLDLLRLHDSESHPKELVLLRKLKCNFCDFSCCFEQNMKIHCRKMHSKMNFEKCDRCQIMFCCNDIKFQHIVFQCGGNGDPDTQIALQLPFISVIKSENIKKLLQDVKFAKTKPSLTSVTELISMPLDPVKFENDSIPSNKNEPTLTELLGMKYSCDYCFYRTRSKLKLKHHMERLHIDNPQPITGNSAQNDTSDPHTVICEFCSKAFSSNYISRHITITHQPDSRSFQCHLCEKSFKTKASLQNHIEISHMNRKPHTCEFCNESFKHQSTLRFHLQKVHNKGPNYICSQCGREFFSAGSLQYHEACHLDVYTVPCPVPYCDKLCKSKIHLKKHQMDMHSQKPYPCPICGKVFSSAKYLKQHKFSHQPKSYFCPVCPRSFSVSHSMRKHVTDKHPEYEMPPSGTQLKHVQWNKVEDS</sequence>
<gene>
    <name evidence="12" type="primary">CSON002294</name>
</gene>
<feature type="domain" description="C2H2-type" evidence="10">
    <location>
        <begin position="536"/>
        <end position="559"/>
    </location>
</feature>
<accession>A0A336MK20</accession>
<evidence type="ECO:0000256" key="2">
    <source>
        <dbReference type="ARBA" id="ARBA00022723"/>
    </source>
</evidence>
<feature type="domain" description="C2H2-type" evidence="10">
    <location>
        <begin position="650"/>
        <end position="678"/>
    </location>
</feature>
<dbReference type="SMART" id="SM00868">
    <property type="entry name" value="zf-AD"/>
    <property type="match status" value="1"/>
</dbReference>
<evidence type="ECO:0000256" key="3">
    <source>
        <dbReference type="ARBA" id="ARBA00022737"/>
    </source>
</evidence>
<protein>
    <submittedName>
        <fullName evidence="12">CSON002294 protein</fullName>
    </submittedName>
</protein>
<evidence type="ECO:0000256" key="6">
    <source>
        <dbReference type="ARBA" id="ARBA00023242"/>
    </source>
</evidence>
<evidence type="ECO:0000256" key="8">
    <source>
        <dbReference type="PROSITE-ProRule" id="PRU01263"/>
    </source>
</evidence>
<dbReference type="Pfam" id="PF00096">
    <property type="entry name" value="zf-C2H2"/>
    <property type="match status" value="3"/>
</dbReference>
<feature type="binding site" evidence="8">
    <location>
        <position position="12"/>
    </location>
    <ligand>
        <name>Zn(2+)</name>
        <dbReference type="ChEBI" id="CHEBI:29105"/>
    </ligand>
</feature>
<dbReference type="PROSITE" id="PS51915">
    <property type="entry name" value="ZAD"/>
    <property type="match status" value="1"/>
</dbReference>
<evidence type="ECO:0000256" key="7">
    <source>
        <dbReference type="PROSITE-ProRule" id="PRU00042"/>
    </source>
</evidence>
<feature type="domain" description="C2H2-type" evidence="10">
    <location>
        <begin position="507"/>
        <end position="535"/>
    </location>
</feature>
<comment type="subcellular location">
    <subcellularLocation>
        <location evidence="1">Nucleus</location>
    </subcellularLocation>
</comment>
<dbReference type="VEuPathDB" id="VectorBase:CSON002294"/>
<organism evidence="12">
    <name type="scientific">Culicoides sonorensis</name>
    <name type="common">Biting midge</name>
    <dbReference type="NCBI Taxonomy" id="179676"/>
    <lineage>
        <taxon>Eukaryota</taxon>
        <taxon>Metazoa</taxon>
        <taxon>Ecdysozoa</taxon>
        <taxon>Arthropoda</taxon>
        <taxon>Hexapoda</taxon>
        <taxon>Insecta</taxon>
        <taxon>Pterygota</taxon>
        <taxon>Neoptera</taxon>
        <taxon>Endopterygota</taxon>
        <taxon>Diptera</taxon>
        <taxon>Nematocera</taxon>
        <taxon>Chironomoidea</taxon>
        <taxon>Ceratopogonidae</taxon>
        <taxon>Ceratopogoninae</taxon>
        <taxon>Culicoides</taxon>
        <taxon>Monoculicoides</taxon>
    </lineage>
</organism>
<evidence type="ECO:0000259" key="11">
    <source>
        <dbReference type="PROSITE" id="PS51915"/>
    </source>
</evidence>
<dbReference type="SMART" id="SM00355">
    <property type="entry name" value="ZnF_C2H2"/>
    <property type="match status" value="9"/>
</dbReference>
<proteinExistence type="predicted"/>
<feature type="region of interest" description="Disordered" evidence="9">
    <location>
        <begin position="104"/>
        <end position="138"/>
    </location>
</feature>
<feature type="binding site" evidence="8">
    <location>
        <position position="9"/>
    </location>
    <ligand>
        <name>Zn(2+)</name>
        <dbReference type="ChEBI" id="CHEBI:29105"/>
    </ligand>
</feature>
<dbReference type="InterPro" id="IPR036236">
    <property type="entry name" value="Znf_C2H2_sf"/>
</dbReference>